<dbReference type="NCBIfam" id="TIGR01439">
    <property type="entry name" value="lp_hng_hel_AbrB"/>
    <property type="match status" value="1"/>
</dbReference>
<dbReference type="InterPro" id="IPR037914">
    <property type="entry name" value="SpoVT-AbrB_sf"/>
</dbReference>
<dbReference type="InterPro" id="IPR007159">
    <property type="entry name" value="SpoVT-AbrB_dom"/>
</dbReference>
<evidence type="ECO:0000313" key="3">
    <source>
        <dbReference type="Proteomes" id="UP000028501"/>
    </source>
</evidence>
<dbReference type="RefSeq" id="WP_048095181.1">
    <property type="nucleotide sequence ID" value="NZ_CP006577.1"/>
</dbReference>
<gene>
    <name evidence="2" type="ORF">AFULGI_00006380</name>
</gene>
<feature type="domain" description="SpoVT-AbrB" evidence="1">
    <location>
        <begin position="1"/>
        <end position="46"/>
    </location>
</feature>
<dbReference type="Pfam" id="PF04014">
    <property type="entry name" value="MazE_antitoxin"/>
    <property type="match status" value="1"/>
</dbReference>
<proteinExistence type="predicted"/>
<name>A0A075WE71_ARCFL</name>
<dbReference type="SMART" id="SM00966">
    <property type="entry name" value="SpoVT_AbrB"/>
    <property type="match status" value="1"/>
</dbReference>
<dbReference type="Gene3D" id="2.10.260.10">
    <property type="match status" value="1"/>
</dbReference>
<reference evidence="2 3" key="1">
    <citation type="submission" date="2013-07" db="EMBL/GenBank/DDBJ databases">
        <title>Genome of Archaeoglobus fulgidus.</title>
        <authorList>
            <person name="Fiebig A."/>
            <person name="Birkeland N.-K."/>
        </authorList>
    </citation>
    <scope>NUCLEOTIDE SEQUENCE [LARGE SCALE GENOMIC DNA]</scope>
    <source>
        <strain evidence="2 3">DSM 8774</strain>
    </source>
</reference>
<dbReference type="Proteomes" id="UP000028501">
    <property type="component" value="Chromosome"/>
</dbReference>
<protein>
    <submittedName>
        <fullName evidence="2">Looped-hinge helix DNA binding protein domain protein, AbrB family</fullName>
    </submittedName>
</protein>
<dbReference type="PANTHER" id="PTHR34860">
    <property type="entry name" value="REPRESSOR-LIKE PROTEIN SSO7C3"/>
    <property type="match status" value="1"/>
</dbReference>
<organism evidence="2 3">
    <name type="scientific">Archaeoglobus fulgidus DSM 8774</name>
    <dbReference type="NCBI Taxonomy" id="1344584"/>
    <lineage>
        <taxon>Archaea</taxon>
        <taxon>Methanobacteriati</taxon>
        <taxon>Methanobacteriota</taxon>
        <taxon>Archaeoglobi</taxon>
        <taxon>Archaeoglobales</taxon>
        <taxon>Archaeoglobaceae</taxon>
        <taxon>Archaeoglobus</taxon>
    </lineage>
</organism>
<dbReference type="HOGENOM" id="CLU_158484_9_2_2"/>
<evidence type="ECO:0000313" key="2">
    <source>
        <dbReference type="EMBL" id="AIG97439.1"/>
    </source>
</evidence>
<dbReference type="InterPro" id="IPR052975">
    <property type="entry name" value="Repressor-like_regulatory"/>
</dbReference>
<dbReference type="AlphaFoldDB" id="A0A075WE71"/>
<dbReference type="EMBL" id="CP006577">
    <property type="protein sequence ID" value="AIG97439.1"/>
    <property type="molecule type" value="Genomic_DNA"/>
</dbReference>
<dbReference type="PROSITE" id="PS51740">
    <property type="entry name" value="SPOVT_ABRB"/>
    <property type="match status" value="1"/>
</dbReference>
<dbReference type="GeneID" id="24794165"/>
<dbReference type="SUPFAM" id="SSF89447">
    <property type="entry name" value="AbrB/MazE/MraZ-like"/>
    <property type="match status" value="1"/>
</dbReference>
<dbReference type="GO" id="GO:0003677">
    <property type="term" value="F:DNA binding"/>
    <property type="evidence" value="ECO:0007669"/>
    <property type="project" value="InterPro"/>
</dbReference>
<dbReference type="KEGG" id="afg:AFULGI_00006380"/>
<evidence type="ECO:0000259" key="1">
    <source>
        <dbReference type="PROSITE" id="PS51740"/>
    </source>
</evidence>
<accession>A0A075WE71</accession>
<sequence length="86" mass="9621">MVKVKTSSKGQIVIPKEIRDRLGIKPGSVLNVSVEGKRIILEPSPEPPDVFVELGDESEKILQELRKESEDRIKKLLRDLGVKDSS</sequence>
<dbReference type="PANTHER" id="PTHR34860:SF7">
    <property type="entry name" value="TRANSCRIPTION REGULATOR, SPOVT_ABRB FAMILY"/>
    <property type="match status" value="1"/>
</dbReference>